<dbReference type="Pfam" id="PF03881">
    <property type="entry name" value="Fructosamin_kin"/>
    <property type="match status" value="1"/>
</dbReference>
<dbReference type="AlphaFoldDB" id="A0A917J9C0"/>
<dbReference type="Proteomes" id="UP000662074">
    <property type="component" value="Unassembled WGS sequence"/>
</dbReference>
<keyword evidence="2 3" id="KW-0418">Kinase</keyword>
<accession>A0A917J9C0</accession>
<evidence type="ECO:0000256" key="2">
    <source>
        <dbReference type="PIRNR" id="PIRNR006221"/>
    </source>
</evidence>
<dbReference type="PANTHER" id="PTHR12149:SF8">
    <property type="entry name" value="PROTEIN-RIBULOSAMINE 3-KINASE"/>
    <property type="match status" value="1"/>
</dbReference>
<dbReference type="GO" id="GO:0016301">
    <property type="term" value="F:kinase activity"/>
    <property type="evidence" value="ECO:0007669"/>
    <property type="project" value="UniProtKB-UniRule"/>
</dbReference>
<dbReference type="PIRSF" id="PIRSF006221">
    <property type="entry name" value="Ketosamine-3-kinase"/>
    <property type="match status" value="1"/>
</dbReference>
<evidence type="ECO:0000313" key="4">
    <source>
        <dbReference type="Proteomes" id="UP000662074"/>
    </source>
</evidence>
<dbReference type="SUPFAM" id="SSF56112">
    <property type="entry name" value="Protein kinase-like (PK-like)"/>
    <property type="match status" value="1"/>
</dbReference>
<keyword evidence="4" id="KW-1185">Reference proteome</keyword>
<gene>
    <name evidence="3" type="ORF">GCM10011425_26100</name>
</gene>
<dbReference type="InterPro" id="IPR016477">
    <property type="entry name" value="Fructo-/Ketosamine-3-kinase"/>
</dbReference>
<organism evidence="3 4">
    <name type="scientific">Mucilaginibacter galii</name>
    <dbReference type="NCBI Taxonomy" id="2005073"/>
    <lineage>
        <taxon>Bacteria</taxon>
        <taxon>Pseudomonadati</taxon>
        <taxon>Bacteroidota</taxon>
        <taxon>Sphingobacteriia</taxon>
        <taxon>Sphingobacteriales</taxon>
        <taxon>Sphingobacteriaceae</taxon>
        <taxon>Mucilaginibacter</taxon>
    </lineage>
</organism>
<proteinExistence type="inferred from homology"/>
<keyword evidence="2" id="KW-0808">Transferase</keyword>
<reference evidence="3" key="2">
    <citation type="submission" date="2020-09" db="EMBL/GenBank/DDBJ databases">
        <authorList>
            <person name="Sun Q."/>
            <person name="Sedlacek I."/>
        </authorList>
    </citation>
    <scope>NUCLEOTIDE SEQUENCE</scope>
    <source>
        <strain evidence="3">CCM 8711</strain>
    </source>
</reference>
<dbReference type="EMBL" id="BMDO01000007">
    <property type="protein sequence ID" value="GGI51398.1"/>
    <property type="molecule type" value="Genomic_DNA"/>
</dbReference>
<protein>
    <submittedName>
        <fullName evidence="3">Fructosamine kinase</fullName>
    </submittedName>
</protein>
<dbReference type="InterPro" id="IPR011009">
    <property type="entry name" value="Kinase-like_dom_sf"/>
</dbReference>
<evidence type="ECO:0000256" key="1">
    <source>
        <dbReference type="ARBA" id="ARBA00009460"/>
    </source>
</evidence>
<sequence>MAISKEFTLYLEQRLNGVLNVDLKLKHVSSVSGGSINAAYCLHTTAGDFMMKRNNKDAYPNMFACESAGLATISKTQTIAVPKTILLDEFEEDDFLILEWIEAGRAKPVASKLLGQQLAAMHRHTANQFGLDTDNYMGSLPQSNRKHDAWASFFNEERLEPMVKLALSKELLNLKDEQAFERLYKVVPELFEEEAPALLHGDLWSGNYLISVNQKPYLIDPAVSYGHREFDIAMTTLFGGFGREFYEAYQESFPMANGWQQRLDLWNLYPILLHLNLFGGSYLAQVRQCLQRYL</sequence>
<reference evidence="3" key="1">
    <citation type="journal article" date="2014" name="Int. J. Syst. Evol. Microbiol.">
        <title>Complete genome sequence of Corynebacterium casei LMG S-19264T (=DSM 44701T), isolated from a smear-ripened cheese.</title>
        <authorList>
            <consortium name="US DOE Joint Genome Institute (JGI-PGF)"/>
            <person name="Walter F."/>
            <person name="Albersmeier A."/>
            <person name="Kalinowski J."/>
            <person name="Ruckert C."/>
        </authorList>
    </citation>
    <scope>NUCLEOTIDE SEQUENCE</scope>
    <source>
        <strain evidence="3">CCM 8711</strain>
    </source>
</reference>
<comment type="caution">
    <text evidence="3">The sequence shown here is derived from an EMBL/GenBank/DDBJ whole genome shotgun (WGS) entry which is preliminary data.</text>
</comment>
<evidence type="ECO:0000313" key="3">
    <source>
        <dbReference type="EMBL" id="GGI51398.1"/>
    </source>
</evidence>
<dbReference type="Gene3D" id="3.30.200.20">
    <property type="entry name" value="Phosphorylase Kinase, domain 1"/>
    <property type="match status" value="1"/>
</dbReference>
<dbReference type="RefSeq" id="WP_188417441.1">
    <property type="nucleotide sequence ID" value="NZ_BMDO01000007.1"/>
</dbReference>
<dbReference type="Gene3D" id="3.90.1200.10">
    <property type="match status" value="1"/>
</dbReference>
<comment type="similarity">
    <text evidence="1 2">Belongs to the fructosamine kinase family.</text>
</comment>
<name>A0A917J9C0_9SPHI</name>
<dbReference type="PANTHER" id="PTHR12149">
    <property type="entry name" value="FRUCTOSAMINE 3 KINASE-RELATED PROTEIN"/>
    <property type="match status" value="1"/>
</dbReference>